<keyword evidence="5" id="KW-1185">Reference proteome</keyword>
<feature type="region of interest" description="Disordered" evidence="2">
    <location>
        <begin position="64"/>
        <end position="112"/>
    </location>
</feature>
<gene>
    <name evidence="4" type="ORF">G4B88_022475</name>
    <name evidence="3" type="ORF">G4B88_024868</name>
</gene>
<dbReference type="PANTHER" id="PTHR33565">
    <property type="entry name" value="DORMANCY-ASSOCIATED PROTEIN 1"/>
    <property type="match status" value="1"/>
</dbReference>
<comment type="similarity">
    <text evidence="1">Belongs to the DRM1/ARP family.</text>
</comment>
<accession>A0A7J6GB46</accession>
<dbReference type="InterPro" id="IPR008406">
    <property type="entry name" value="DRM/ARP"/>
</dbReference>
<dbReference type="EMBL" id="JAATIQ010000021">
    <property type="protein sequence ID" value="KAF4399392.1"/>
    <property type="molecule type" value="Genomic_DNA"/>
</dbReference>
<proteinExistence type="inferred from homology"/>
<dbReference type="OrthoDB" id="2012405at2759"/>
<organism evidence="3 5">
    <name type="scientific">Cannabis sativa</name>
    <name type="common">Hemp</name>
    <name type="synonym">Marijuana</name>
    <dbReference type="NCBI Taxonomy" id="3483"/>
    <lineage>
        <taxon>Eukaryota</taxon>
        <taxon>Viridiplantae</taxon>
        <taxon>Streptophyta</taxon>
        <taxon>Embryophyta</taxon>
        <taxon>Tracheophyta</taxon>
        <taxon>Spermatophyta</taxon>
        <taxon>Magnoliopsida</taxon>
        <taxon>eudicotyledons</taxon>
        <taxon>Gunneridae</taxon>
        <taxon>Pentapetalae</taxon>
        <taxon>rosids</taxon>
        <taxon>fabids</taxon>
        <taxon>Rosales</taxon>
        <taxon>Cannabaceae</taxon>
        <taxon>Cannabis</taxon>
    </lineage>
</organism>
<protein>
    <submittedName>
        <fullName evidence="3">Uncharacterized protein</fullName>
    </submittedName>
</protein>
<feature type="compositionally biased region" description="Polar residues" evidence="2">
    <location>
        <begin position="64"/>
        <end position="76"/>
    </location>
</feature>
<dbReference type="PANTHER" id="PTHR33565:SF20">
    <property type="entry name" value="DORMANCY-ASSOCIATED PROTEIN HOMOLOG 4"/>
    <property type="match status" value="1"/>
</dbReference>
<dbReference type="AlphaFoldDB" id="A0A7J6GB46"/>
<sequence length="152" mass="16575">MGFLDKLWDETLAGPTPETGLSKLRKYNSFAVGTSIINNNNNSSRAPPPPQVVVNDGVSRSITILRTNSTPPLRTLSTQVPVSDPDSPSGPFSSAPSTPTTPGTPGDHQNMKKHWTRRKFPVAGDAFEVERTHNNQTSPTVYHWIVISALDR</sequence>
<reference evidence="3 5" key="1">
    <citation type="journal article" date="2020" name="bioRxiv">
        <title>Sequence and annotation of 42 cannabis genomes reveals extensive copy number variation in cannabinoid synthesis and pathogen resistance genes.</title>
        <authorList>
            <person name="Mckernan K.J."/>
            <person name="Helbert Y."/>
            <person name="Kane L.T."/>
            <person name="Ebling H."/>
            <person name="Zhang L."/>
            <person name="Liu B."/>
            <person name="Eaton Z."/>
            <person name="Mclaughlin S."/>
            <person name="Kingan S."/>
            <person name="Baybayan P."/>
            <person name="Concepcion G."/>
            <person name="Jordan M."/>
            <person name="Riva A."/>
            <person name="Barbazuk W."/>
            <person name="Harkins T."/>
        </authorList>
    </citation>
    <scope>NUCLEOTIDE SEQUENCE [LARGE SCALE GENOMIC DNA]</scope>
    <source>
        <strain evidence="5">cv. Jamaican Lion 4</strain>
        <strain evidence="3">Father</strain>
        <tissue evidence="3">Leaf</tissue>
    </source>
</reference>
<dbReference type="Proteomes" id="UP000583929">
    <property type="component" value="Unassembled WGS sequence"/>
</dbReference>
<evidence type="ECO:0000256" key="2">
    <source>
        <dbReference type="SAM" id="MobiDB-lite"/>
    </source>
</evidence>
<comment type="caution">
    <text evidence="3">The sequence shown here is derived from an EMBL/GenBank/DDBJ whole genome shotgun (WGS) entry which is preliminary data.</text>
</comment>
<feature type="compositionally biased region" description="Low complexity" evidence="2">
    <location>
        <begin position="77"/>
        <end position="107"/>
    </location>
</feature>
<evidence type="ECO:0000313" key="5">
    <source>
        <dbReference type="Proteomes" id="UP000583929"/>
    </source>
</evidence>
<evidence type="ECO:0000256" key="1">
    <source>
        <dbReference type="ARBA" id="ARBA00010502"/>
    </source>
</evidence>
<dbReference type="Pfam" id="PF05564">
    <property type="entry name" value="Auxin_repressed"/>
    <property type="match status" value="1"/>
</dbReference>
<dbReference type="EMBL" id="JAATIQ010000129">
    <property type="protein sequence ID" value="KAF4379420.1"/>
    <property type="molecule type" value="Genomic_DNA"/>
</dbReference>
<name>A0A7J6GB46_CANSA</name>
<evidence type="ECO:0000313" key="4">
    <source>
        <dbReference type="EMBL" id="KAF4399392.1"/>
    </source>
</evidence>
<evidence type="ECO:0000313" key="3">
    <source>
        <dbReference type="EMBL" id="KAF4379420.1"/>
    </source>
</evidence>